<dbReference type="PANTHER" id="PTHR46383">
    <property type="entry name" value="ASPARTATE AMINOTRANSFERASE"/>
    <property type="match status" value="1"/>
</dbReference>
<evidence type="ECO:0000256" key="4">
    <source>
        <dbReference type="ARBA" id="ARBA00022679"/>
    </source>
</evidence>
<dbReference type="AlphaFoldDB" id="A4S857"/>
<feature type="domain" description="Aminotransferase class I/classII large" evidence="6">
    <location>
        <begin position="72"/>
        <end position="437"/>
    </location>
</feature>
<name>A4S857_OSTLU</name>
<dbReference type="GO" id="GO:0033853">
    <property type="term" value="F:aspartate-prephenate aminotransferase activity"/>
    <property type="evidence" value="ECO:0007669"/>
    <property type="project" value="EnsemblPlants"/>
</dbReference>
<evidence type="ECO:0000313" key="8">
    <source>
        <dbReference type="Proteomes" id="UP000001568"/>
    </source>
</evidence>
<dbReference type="OrthoDB" id="2414662at2759"/>
<dbReference type="PROSITE" id="PS00105">
    <property type="entry name" value="AA_TRANSFER_CLASS_1"/>
    <property type="match status" value="1"/>
</dbReference>
<comment type="cofactor">
    <cofactor evidence="1">
        <name>pyridoxal 5'-phosphate</name>
        <dbReference type="ChEBI" id="CHEBI:597326"/>
    </cofactor>
</comment>
<dbReference type="Proteomes" id="UP000001568">
    <property type="component" value="Chromosome 15"/>
</dbReference>
<dbReference type="Gene3D" id="3.90.1150.10">
    <property type="entry name" value="Aspartate Aminotransferase, domain 1"/>
    <property type="match status" value="1"/>
</dbReference>
<comment type="similarity">
    <text evidence="2">Belongs to the class-I pyridoxal-phosphate-dependent aminotransferase family.</text>
</comment>
<dbReference type="Gramene" id="ABO99859">
    <property type="protein sequence ID" value="ABO99859"/>
    <property type="gene ID" value="OSTLU_89248"/>
</dbReference>
<dbReference type="GO" id="GO:0033854">
    <property type="term" value="F:glutamate-prephenate aminotransferase activity"/>
    <property type="evidence" value="ECO:0007669"/>
    <property type="project" value="EnsemblPlants"/>
</dbReference>
<dbReference type="RefSeq" id="XP_001421566.1">
    <property type="nucleotide sequence ID" value="XM_001421529.1"/>
</dbReference>
<evidence type="ECO:0000259" key="6">
    <source>
        <dbReference type="Pfam" id="PF00155"/>
    </source>
</evidence>
<dbReference type="PANTHER" id="PTHR46383:SF1">
    <property type="entry name" value="ASPARTATE AMINOTRANSFERASE"/>
    <property type="match status" value="1"/>
</dbReference>
<dbReference type="InterPro" id="IPR050596">
    <property type="entry name" value="AspAT/PAT-like"/>
</dbReference>
<evidence type="ECO:0000256" key="2">
    <source>
        <dbReference type="ARBA" id="ARBA00007441"/>
    </source>
</evidence>
<keyword evidence="3" id="KW-0032">Aminotransferase</keyword>
<dbReference type="GO" id="GO:0030170">
    <property type="term" value="F:pyridoxal phosphate binding"/>
    <property type="evidence" value="ECO:0007669"/>
    <property type="project" value="InterPro"/>
</dbReference>
<dbReference type="GO" id="GO:0009095">
    <property type="term" value="P:aromatic amino acid family biosynthetic process, prephenate pathway"/>
    <property type="evidence" value="ECO:0007669"/>
    <property type="project" value="EnsemblPlants"/>
</dbReference>
<organism evidence="7 8">
    <name type="scientific">Ostreococcus lucimarinus (strain CCE9901)</name>
    <dbReference type="NCBI Taxonomy" id="436017"/>
    <lineage>
        <taxon>Eukaryota</taxon>
        <taxon>Viridiplantae</taxon>
        <taxon>Chlorophyta</taxon>
        <taxon>Mamiellophyceae</taxon>
        <taxon>Mamiellales</taxon>
        <taxon>Bathycoccaceae</taxon>
        <taxon>Ostreococcus</taxon>
    </lineage>
</organism>
<sequence length="452" mass="48712">MSRALAFGVAVGGRPASRAIRTRRATRGRAPRARETRAKVDQTLNERVANLQPSKTVALTDLARAMRDAGEDVIGLAAGEPDFATPRAVGDAGKAAIDAGKTKYSPNDGDAKLRNAIARKLEEENGLTYDGKTEIVLSNGAKQSVAQCVMATCGPGDEVLVPAPYWVSYPEMVRLSGAESVIVRTTADEGFLVTPEQLRKAITPRSRLLILCSPSNPSGAVYPKETLEELAKIVVEHPRLMVLSDEIYEHIVYAPAEHHSIAAMDGMWERTMVVNGFSKSFAMTGWRLGYVAAPKHFARAMSMIQSQITSGPNSISQEAALAALELGYKGGEDVAAMVRAFEQRRDFVSARLNAIQGVKLPKVDGAFYVFPDVSAFFGGNASAEGFGPVADVDELCRYILEKGQVALVPGSAFGVPECLRISYAASNATLEEALSRIERCLSLDVFTRNSRR</sequence>
<keyword evidence="8" id="KW-1185">Reference proteome</keyword>
<dbReference type="SUPFAM" id="SSF53383">
    <property type="entry name" value="PLP-dependent transferases"/>
    <property type="match status" value="1"/>
</dbReference>
<protein>
    <recommendedName>
        <fullName evidence="6">Aminotransferase class I/classII large domain-containing protein</fullName>
    </recommendedName>
</protein>
<proteinExistence type="inferred from homology"/>
<evidence type="ECO:0000256" key="3">
    <source>
        <dbReference type="ARBA" id="ARBA00022576"/>
    </source>
</evidence>
<dbReference type="InterPro" id="IPR015421">
    <property type="entry name" value="PyrdxlP-dep_Trfase_major"/>
</dbReference>
<keyword evidence="5" id="KW-0663">Pyridoxal phosphate</keyword>
<dbReference type="OMA" id="IEPFHVM"/>
<evidence type="ECO:0000256" key="1">
    <source>
        <dbReference type="ARBA" id="ARBA00001933"/>
    </source>
</evidence>
<evidence type="ECO:0000313" key="7">
    <source>
        <dbReference type="EMBL" id="ABO99859.1"/>
    </source>
</evidence>
<evidence type="ECO:0000256" key="5">
    <source>
        <dbReference type="ARBA" id="ARBA00022898"/>
    </source>
</evidence>
<dbReference type="InterPro" id="IPR004839">
    <property type="entry name" value="Aminotransferase_I/II_large"/>
</dbReference>
<dbReference type="STRING" id="436017.A4S857"/>
<dbReference type="eggNOG" id="KOG0257">
    <property type="taxonomic scope" value="Eukaryota"/>
</dbReference>
<dbReference type="Gene3D" id="3.40.640.10">
    <property type="entry name" value="Type I PLP-dependent aspartate aminotransferase-like (Major domain)"/>
    <property type="match status" value="1"/>
</dbReference>
<reference evidence="7 8" key="1">
    <citation type="journal article" date="2007" name="Proc. Natl. Acad. Sci. U.S.A.">
        <title>The tiny eukaryote Ostreococcus provides genomic insights into the paradox of plankton speciation.</title>
        <authorList>
            <person name="Palenik B."/>
            <person name="Grimwood J."/>
            <person name="Aerts A."/>
            <person name="Rouze P."/>
            <person name="Salamov A."/>
            <person name="Putnam N."/>
            <person name="Dupont C."/>
            <person name="Jorgensen R."/>
            <person name="Derelle E."/>
            <person name="Rombauts S."/>
            <person name="Zhou K."/>
            <person name="Otillar R."/>
            <person name="Merchant S.S."/>
            <person name="Podell S."/>
            <person name="Gaasterland T."/>
            <person name="Napoli C."/>
            <person name="Gendler K."/>
            <person name="Manuell A."/>
            <person name="Tai V."/>
            <person name="Vallon O."/>
            <person name="Piganeau G."/>
            <person name="Jancek S."/>
            <person name="Heijde M."/>
            <person name="Jabbari K."/>
            <person name="Bowler C."/>
            <person name="Lohr M."/>
            <person name="Robbens S."/>
            <person name="Werner G."/>
            <person name="Dubchak I."/>
            <person name="Pazour G.J."/>
            <person name="Ren Q."/>
            <person name="Paulsen I."/>
            <person name="Delwiche C."/>
            <person name="Schmutz J."/>
            <person name="Rokhsar D."/>
            <person name="Van de Peer Y."/>
            <person name="Moreau H."/>
            <person name="Grigoriev I.V."/>
        </authorList>
    </citation>
    <scope>NUCLEOTIDE SEQUENCE [LARGE SCALE GENOMIC DNA]</scope>
    <source>
        <strain evidence="7 8">CCE9901</strain>
    </source>
</reference>
<dbReference type="InterPro" id="IPR004838">
    <property type="entry name" value="NHTrfase_class1_PyrdxlP-BS"/>
</dbReference>
<dbReference type="InterPro" id="IPR015422">
    <property type="entry name" value="PyrdxlP-dep_Trfase_small"/>
</dbReference>
<dbReference type="GeneID" id="5005844"/>
<dbReference type="InterPro" id="IPR015424">
    <property type="entry name" value="PyrdxlP-dep_Trfase"/>
</dbReference>
<dbReference type="EMBL" id="CP000595">
    <property type="protein sequence ID" value="ABO99859.1"/>
    <property type="molecule type" value="Genomic_DNA"/>
</dbReference>
<keyword evidence="4" id="KW-0808">Transferase</keyword>
<dbReference type="KEGG" id="olu:OSTLU_89248"/>
<dbReference type="Pfam" id="PF00155">
    <property type="entry name" value="Aminotran_1_2"/>
    <property type="match status" value="1"/>
</dbReference>
<dbReference type="HOGENOM" id="CLU_017584_4_3_1"/>
<dbReference type="CDD" id="cd00609">
    <property type="entry name" value="AAT_like"/>
    <property type="match status" value="1"/>
</dbReference>
<dbReference type="FunFam" id="3.40.640.10:FF:000033">
    <property type="entry name" value="Aspartate aminotransferase"/>
    <property type="match status" value="1"/>
</dbReference>
<gene>
    <name evidence="7" type="ORF">OSTLU_89248</name>
</gene>
<dbReference type="GO" id="GO:0004069">
    <property type="term" value="F:L-aspartate:2-oxoglutarate aminotransferase activity"/>
    <property type="evidence" value="ECO:0007669"/>
    <property type="project" value="EnsemblPlants"/>
</dbReference>
<accession>A4S857</accession>